<organism evidence="1 2">
    <name type="scientific">Tothia fuscella</name>
    <dbReference type="NCBI Taxonomy" id="1048955"/>
    <lineage>
        <taxon>Eukaryota</taxon>
        <taxon>Fungi</taxon>
        <taxon>Dikarya</taxon>
        <taxon>Ascomycota</taxon>
        <taxon>Pezizomycotina</taxon>
        <taxon>Dothideomycetes</taxon>
        <taxon>Pleosporomycetidae</taxon>
        <taxon>Venturiales</taxon>
        <taxon>Cylindrosympodiaceae</taxon>
        <taxon>Tothia</taxon>
    </lineage>
</organism>
<proteinExistence type="predicted"/>
<protein>
    <submittedName>
        <fullName evidence="1">Uncharacterized protein</fullName>
    </submittedName>
</protein>
<reference evidence="1" key="1">
    <citation type="journal article" date="2020" name="Stud. Mycol.">
        <title>101 Dothideomycetes genomes: a test case for predicting lifestyles and emergence of pathogens.</title>
        <authorList>
            <person name="Haridas S."/>
            <person name="Albert R."/>
            <person name="Binder M."/>
            <person name="Bloem J."/>
            <person name="Labutti K."/>
            <person name="Salamov A."/>
            <person name="Andreopoulos B."/>
            <person name="Baker S."/>
            <person name="Barry K."/>
            <person name="Bills G."/>
            <person name="Bluhm B."/>
            <person name="Cannon C."/>
            <person name="Castanera R."/>
            <person name="Culley D."/>
            <person name="Daum C."/>
            <person name="Ezra D."/>
            <person name="Gonzalez J."/>
            <person name="Henrissat B."/>
            <person name="Kuo A."/>
            <person name="Liang C."/>
            <person name="Lipzen A."/>
            <person name="Lutzoni F."/>
            <person name="Magnuson J."/>
            <person name="Mondo S."/>
            <person name="Nolan M."/>
            <person name="Ohm R."/>
            <person name="Pangilinan J."/>
            <person name="Park H.-J."/>
            <person name="Ramirez L."/>
            <person name="Alfaro M."/>
            <person name="Sun H."/>
            <person name="Tritt A."/>
            <person name="Yoshinaga Y."/>
            <person name="Zwiers L.-H."/>
            <person name="Turgeon B."/>
            <person name="Goodwin S."/>
            <person name="Spatafora J."/>
            <person name="Crous P."/>
            <person name="Grigoriev I."/>
        </authorList>
    </citation>
    <scope>NUCLEOTIDE SEQUENCE</scope>
    <source>
        <strain evidence="1">CBS 130266</strain>
    </source>
</reference>
<accession>A0A9P4NJA8</accession>
<dbReference type="AlphaFoldDB" id="A0A9P4NJA8"/>
<dbReference type="EMBL" id="MU007079">
    <property type="protein sequence ID" value="KAF2423638.1"/>
    <property type="molecule type" value="Genomic_DNA"/>
</dbReference>
<comment type="caution">
    <text evidence="1">The sequence shown here is derived from an EMBL/GenBank/DDBJ whole genome shotgun (WGS) entry which is preliminary data.</text>
</comment>
<gene>
    <name evidence="1" type="ORF">EJ08DRAFT_724435</name>
</gene>
<evidence type="ECO:0000313" key="2">
    <source>
        <dbReference type="Proteomes" id="UP000800235"/>
    </source>
</evidence>
<name>A0A9P4NJA8_9PEZI</name>
<dbReference type="Proteomes" id="UP000800235">
    <property type="component" value="Unassembled WGS sequence"/>
</dbReference>
<evidence type="ECO:0000313" key="1">
    <source>
        <dbReference type="EMBL" id="KAF2423638.1"/>
    </source>
</evidence>
<sequence length="160" mass="18486">MPLQWARTRKSCLSPSPHDDCHHHYRPQLVRAVTDVDIQLVRCRKRYAPPECWTVGETTIVSIFIAMDSDDKDILIRNSSMGLIVETEKRLRLPSLKVLIVPFQHRVSDSPICGNDLILAFHSKVQFWIVYKQVDICLLEHLQRLRGGANYAMLVWPDPV</sequence>
<keyword evidence="2" id="KW-1185">Reference proteome</keyword>